<feature type="binding site" evidence="13">
    <location>
        <position position="217"/>
    </location>
    <ligand>
        <name>Zn(2+)</name>
        <dbReference type="ChEBI" id="CHEBI:29105"/>
        <label>1</label>
    </ligand>
</feature>
<dbReference type="GO" id="GO:0005737">
    <property type="term" value="C:cytoplasm"/>
    <property type="evidence" value="ECO:0007669"/>
    <property type="project" value="UniProtKB-SubCell"/>
</dbReference>
<evidence type="ECO:0000256" key="14">
    <source>
        <dbReference type="PROSITE-ProRule" id="PRU00546"/>
    </source>
</evidence>
<dbReference type="AlphaFoldDB" id="A0A2D3PQS2"/>
<evidence type="ECO:0000259" key="16">
    <source>
        <dbReference type="PROSITE" id="PS51188"/>
    </source>
</evidence>
<evidence type="ECO:0000313" key="17">
    <source>
        <dbReference type="EMBL" id="ATV70029.1"/>
    </source>
</evidence>
<dbReference type="SUPFAM" id="SSF49493">
    <property type="entry name" value="HSP40/DnaJ peptide-binding domain"/>
    <property type="match status" value="2"/>
</dbReference>
<keyword evidence="5 13" id="KW-0479">Metal-binding</keyword>
<feature type="domain" description="J" evidence="15">
    <location>
        <begin position="5"/>
        <end position="75"/>
    </location>
</feature>
<dbReference type="PROSITE" id="PS00636">
    <property type="entry name" value="DNAJ_1"/>
    <property type="match status" value="1"/>
</dbReference>
<feature type="binding site" evidence="13">
    <location>
        <position position="161"/>
    </location>
    <ligand>
        <name>Zn(2+)</name>
        <dbReference type="ChEBI" id="CHEBI:29105"/>
        <label>1</label>
    </ligand>
</feature>
<dbReference type="GO" id="GO:0008270">
    <property type="term" value="F:zinc ion binding"/>
    <property type="evidence" value="ECO:0007669"/>
    <property type="project" value="UniProtKB-UniRule"/>
</dbReference>
<keyword evidence="7 13" id="KW-0863">Zinc-finger</keyword>
<dbReference type="EMBL" id="CP024704">
    <property type="protein sequence ID" value="ATV70029.1"/>
    <property type="molecule type" value="Genomic_DNA"/>
</dbReference>
<dbReference type="InterPro" id="IPR001305">
    <property type="entry name" value="HSP_DnaJ_Cys-rich_dom"/>
</dbReference>
<gene>
    <name evidence="13 17" type="primary">dnaJ</name>
    <name evidence="17" type="ORF">CTM98_04820</name>
</gene>
<name>A0A2D3PQS2_9FUSO</name>
<evidence type="ECO:0000256" key="7">
    <source>
        <dbReference type="ARBA" id="ARBA00022771"/>
    </source>
</evidence>
<keyword evidence="6 13" id="KW-0677">Repeat</keyword>
<keyword evidence="9 13" id="KW-0346">Stress response</keyword>
<accession>A0A2D3PQS2</accession>
<dbReference type="HAMAP" id="MF_01152">
    <property type="entry name" value="DnaJ"/>
    <property type="match status" value="1"/>
</dbReference>
<sequence>MAKRDYYEVLGVDKGASEGDIKKAYRKAAMKYHPDKFANASDAEKKDAEEKFKEINEAYQILSDPQKKQQYDQFGHAAFEAGAGFGGGGFNANGFDFGDIFGDIFGGGGFGGFEGFSGFGDSSRRSYAEAGHDLRYNLEITLEEAAKGVEKTIKYKRNGKCEHCHGTGGEDSKMKTCPTCNGQGTVKTQQRTILGMMQSQTVCPDCHGKGEIPEKKCKHCHGTGIAKETVEKKINVPAGIDDGQKLKYAGLGEASQSGGPNGDLYIVVRIKSHDIFVRDRENLYCEVPISYSTAVLGGEVEIPTLNGKKTIRVPEGTESGRLLKVKGEGIKSLRGYGQGDIIVKITIETPKKLTDKQKELLQKFEESLNEKNYEQKSGFMKKVKKFFKDIIE</sequence>
<dbReference type="PROSITE" id="PS51188">
    <property type="entry name" value="ZF_CR"/>
    <property type="match status" value="1"/>
</dbReference>
<dbReference type="GO" id="GO:0042026">
    <property type="term" value="P:protein refolding"/>
    <property type="evidence" value="ECO:0007669"/>
    <property type="project" value="TreeGrafter"/>
</dbReference>
<dbReference type="Gene3D" id="2.10.230.10">
    <property type="entry name" value="Heat shock protein DnaJ, cysteine-rich domain"/>
    <property type="match status" value="1"/>
</dbReference>
<dbReference type="GO" id="GO:0009408">
    <property type="term" value="P:response to heat"/>
    <property type="evidence" value="ECO:0007669"/>
    <property type="project" value="InterPro"/>
</dbReference>
<evidence type="ECO:0000256" key="13">
    <source>
        <dbReference type="HAMAP-Rule" id="MF_01152"/>
    </source>
</evidence>
<feature type="zinc finger region" description="CR-type" evidence="14">
    <location>
        <begin position="148"/>
        <end position="229"/>
    </location>
</feature>
<dbReference type="FunFam" id="2.60.260.20:FF:000004">
    <property type="entry name" value="Molecular chaperone DnaJ"/>
    <property type="match status" value="1"/>
</dbReference>
<dbReference type="NCBIfam" id="NF008035">
    <property type="entry name" value="PRK10767.1"/>
    <property type="match status" value="1"/>
</dbReference>
<evidence type="ECO:0000259" key="15">
    <source>
        <dbReference type="PROSITE" id="PS50076"/>
    </source>
</evidence>
<dbReference type="InterPro" id="IPR018253">
    <property type="entry name" value="DnaJ_domain_CS"/>
</dbReference>
<dbReference type="InterPro" id="IPR036410">
    <property type="entry name" value="HSP_DnaJ_Cys-rich_dom_sf"/>
</dbReference>
<evidence type="ECO:0000256" key="3">
    <source>
        <dbReference type="ARBA" id="ARBA00022490"/>
    </source>
</evidence>
<dbReference type="GO" id="GO:0031072">
    <property type="term" value="F:heat shock protein binding"/>
    <property type="evidence" value="ECO:0007669"/>
    <property type="project" value="InterPro"/>
</dbReference>
<dbReference type="PROSITE" id="PS50076">
    <property type="entry name" value="DNAJ_2"/>
    <property type="match status" value="1"/>
</dbReference>
<dbReference type="Pfam" id="PF01556">
    <property type="entry name" value="DnaJ_C"/>
    <property type="match status" value="1"/>
</dbReference>
<evidence type="ECO:0000256" key="5">
    <source>
        <dbReference type="ARBA" id="ARBA00022723"/>
    </source>
</evidence>
<dbReference type="InterPro" id="IPR001623">
    <property type="entry name" value="DnaJ_domain"/>
</dbReference>
<comment type="cofactor">
    <cofactor evidence="13">
        <name>Zn(2+)</name>
        <dbReference type="ChEBI" id="CHEBI:29105"/>
    </cofactor>
    <text evidence="13">Binds 2 Zn(2+) ions per monomer.</text>
</comment>
<evidence type="ECO:0000256" key="4">
    <source>
        <dbReference type="ARBA" id="ARBA00022705"/>
    </source>
</evidence>
<dbReference type="SUPFAM" id="SSF46565">
    <property type="entry name" value="Chaperone J-domain"/>
    <property type="match status" value="1"/>
</dbReference>
<dbReference type="InterPro" id="IPR012724">
    <property type="entry name" value="DnaJ"/>
</dbReference>
<feature type="binding site" evidence="13">
    <location>
        <position position="206"/>
    </location>
    <ligand>
        <name>Zn(2+)</name>
        <dbReference type="ChEBI" id="CHEBI:29105"/>
        <label>2</label>
    </ligand>
</feature>
<dbReference type="InterPro" id="IPR008971">
    <property type="entry name" value="HSP40/DnaJ_pept-bd"/>
</dbReference>
<evidence type="ECO:0000256" key="10">
    <source>
        <dbReference type="ARBA" id="ARBA00023186"/>
    </source>
</evidence>
<feature type="binding site" evidence="13">
    <location>
        <position position="164"/>
    </location>
    <ligand>
        <name>Zn(2+)</name>
        <dbReference type="ChEBI" id="CHEBI:29105"/>
        <label>1</label>
    </ligand>
</feature>
<evidence type="ECO:0000256" key="6">
    <source>
        <dbReference type="ARBA" id="ARBA00022737"/>
    </source>
</evidence>
<evidence type="ECO:0000256" key="11">
    <source>
        <dbReference type="ARBA" id="ARBA00061004"/>
    </source>
</evidence>
<evidence type="ECO:0000256" key="2">
    <source>
        <dbReference type="ARBA" id="ARBA00011738"/>
    </source>
</evidence>
<feature type="repeat" description="CXXCXGXG motif" evidence="13">
    <location>
        <begin position="217"/>
        <end position="224"/>
    </location>
</feature>
<comment type="subunit">
    <text evidence="2 13">Homodimer.</text>
</comment>
<evidence type="ECO:0000256" key="9">
    <source>
        <dbReference type="ARBA" id="ARBA00023016"/>
    </source>
</evidence>
<dbReference type="PANTHER" id="PTHR43096:SF48">
    <property type="entry name" value="CHAPERONE PROTEIN DNAJ"/>
    <property type="match status" value="1"/>
</dbReference>
<dbReference type="PANTHER" id="PTHR43096">
    <property type="entry name" value="DNAJ HOMOLOG 1, MITOCHONDRIAL-RELATED"/>
    <property type="match status" value="1"/>
</dbReference>
<dbReference type="CDD" id="cd10747">
    <property type="entry name" value="DnaJ_C"/>
    <property type="match status" value="1"/>
</dbReference>
<comment type="subcellular location">
    <subcellularLocation>
        <location evidence="1 13">Cytoplasm</location>
    </subcellularLocation>
</comment>
<dbReference type="SUPFAM" id="SSF57938">
    <property type="entry name" value="DnaJ/Hsp40 cysteine-rich domain"/>
    <property type="match status" value="1"/>
</dbReference>
<protein>
    <recommendedName>
        <fullName evidence="12 13">Chaperone protein DnaJ</fullName>
    </recommendedName>
</protein>
<dbReference type="NCBIfam" id="TIGR02349">
    <property type="entry name" value="DnaJ_bact"/>
    <property type="match status" value="1"/>
</dbReference>
<dbReference type="SMART" id="SM00271">
    <property type="entry name" value="DnaJ"/>
    <property type="match status" value="1"/>
</dbReference>
<feature type="binding site" evidence="13">
    <location>
        <position position="177"/>
    </location>
    <ligand>
        <name>Zn(2+)</name>
        <dbReference type="ChEBI" id="CHEBI:29105"/>
        <label>2</label>
    </ligand>
</feature>
<feature type="repeat" description="CXXCXGXG motif" evidence="13">
    <location>
        <begin position="203"/>
        <end position="210"/>
    </location>
</feature>
<evidence type="ECO:0000256" key="12">
    <source>
        <dbReference type="ARBA" id="ARBA00067609"/>
    </source>
</evidence>
<reference evidence="17 18" key="1">
    <citation type="submission" date="2017-11" db="EMBL/GenBank/DDBJ databases">
        <title>Genome sequencing of Fusobacterium periodonticum KCOM 2555.</title>
        <authorList>
            <person name="Kook J.-K."/>
            <person name="Park S.-N."/>
            <person name="Lim Y.K."/>
        </authorList>
    </citation>
    <scope>NUCLEOTIDE SEQUENCE [LARGE SCALE GENOMIC DNA]</scope>
    <source>
        <strain evidence="17 18">KCOM 2555</strain>
    </source>
</reference>
<dbReference type="Pfam" id="PF00684">
    <property type="entry name" value="DnaJ_CXXCXGXG"/>
    <property type="match status" value="1"/>
</dbReference>
<dbReference type="Gene3D" id="2.60.260.20">
    <property type="entry name" value="Urease metallochaperone UreE, N-terminal domain"/>
    <property type="match status" value="2"/>
</dbReference>
<dbReference type="InterPro" id="IPR002939">
    <property type="entry name" value="DnaJ_C"/>
</dbReference>
<feature type="repeat" description="CXXCXGXG motif" evidence="13">
    <location>
        <begin position="161"/>
        <end position="168"/>
    </location>
</feature>
<feature type="repeat" description="CXXCXGXG motif" evidence="13">
    <location>
        <begin position="177"/>
        <end position="184"/>
    </location>
</feature>
<dbReference type="FunFam" id="2.10.230.10:FF:000002">
    <property type="entry name" value="Molecular chaperone DnaJ"/>
    <property type="match status" value="1"/>
</dbReference>
<keyword evidence="8 13" id="KW-0862">Zinc</keyword>
<dbReference type="InterPro" id="IPR036869">
    <property type="entry name" value="J_dom_sf"/>
</dbReference>
<comment type="similarity">
    <text evidence="11 13">Belongs to the DnaJ family.</text>
</comment>
<keyword evidence="4 13" id="KW-0235">DNA replication</keyword>
<comment type="domain">
    <text evidence="13">The J domain is necessary and sufficient to stimulate DnaK ATPase activity. Zinc center 1 plays an important role in the autonomous, DnaK-independent chaperone activity of DnaJ. Zinc center 2 is essential for interaction with DnaK and for DnaJ activity.</text>
</comment>
<evidence type="ECO:0000256" key="8">
    <source>
        <dbReference type="ARBA" id="ARBA00022833"/>
    </source>
</evidence>
<dbReference type="Proteomes" id="UP000230781">
    <property type="component" value="Chromosome"/>
</dbReference>
<evidence type="ECO:0000256" key="1">
    <source>
        <dbReference type="ARBA" id="ARBA00004496"/>
    </source>
</evidence>
<organism evidence="17 18">
    <name type="scientific">Fusobacterium pseudoperiodonticum</name>
    <dbReference type="NCBI Taxonomy" id="2663009"/>
    <lineage>
        <taxon>Bacteria</taxon>
        <taxon>Fusobacteriati</taxon>
        <taxon>Fusobacteriota</taxon>
        <taxon>Fusobacteriia</taxon>
        <taxon>Fusobacteriales</taxon>
        <taxon>Fusobacteriaceae</taxon>
        <taxon>Fusobacterium</taxon>
    </lineage>
</organism>
<dbReference type="GO" id="GO:0005524">
    <property type="term" value="F:ATP binding"/>
    <property type="evidence" value="ECO:0007669"/>
    <property type="project" value="InterPro"/>
</dbReference>
<feature type="binding site" evidence="13">
    <location>
        <position position="180"/>
    </location>
    <ligand>
        <name>Zn(2+)</name>
        <dbReference type="ChEBI" id="CHEBI:29105"/>
        <label>2</label>
    </ligand>
</feature>
<comment type="function">
    <text evidence="13">Participates actively in the response to hyperosmotic and heat shock by preventing the aggregation of stress-denatured proteins and by disaggregating proteins, also in an autonomous, DnaK-independent fashion. Unfolded proteins bind initially to DnaJ; upon interaction with the DnaJ-bound protein, DnaK hydrolyzes its bound ATP, resulting in the formation of a stable complex. GrpE releases ADP from DnaK; ATP binding to DnaK triggers the release of the substrate protein, thus completing the reaction cycle. Several rounds of ATP-dependent interactions between DnaJ, DnaK and GrpE are required for fully efficient folding. Also involved, together with DnaK and GrpE, in the DNA replication of plasmids through activation of initiation proteins.</text>
</comment>
<keyword evidence="3 13" id="KW-0963">Cytoplasm</keyword>
<dbReference type="PRINTS" id="PR00625">
    <property type="entry name" value="JDOMAIN"/>
</dbReference>
<dbReference type="Pfam" id="PF00226">
    <property type="entry name" value="DnaJ"/>
    <property type="match status" value="1"/>
</dbReference>
<dbReference type="CDD" id="cd06257">
    <property type="entry name" value="DnaJ"/>
    <property type="match status" value="1"/>
</dbReference>
<dbReference type="FunFam" id="1.10.287.110:FF:000031">
    <property type="entry name" value="Molecular chaperone DnaJ"/>
    <property type="match status" value="1"/>
</dbReference>
<proteinExistence type="inferred from homology"/>
<feature type="domain" description="CR-type" evidence="16">
    <location>
        <begin position="148"/>
        <end position="229"/>
    </location>
</feature>
<dbReference type="Gene3D" id="1.10.287.110">
    <property type="entry name" value="DnaJ domain"/>
    <property type="match status" value="1"/>
</dbReference>
<feature type="binding site" evidence="13">
    <location>
        <position position="203"/>
    </location>
    <ligand>
        <name>Zn(2+)</name>
        <dbReference type="ChEBI" id="CHEBI:29105"/>
        <label>2</label>
    </ligand>
</feature>
<dbReference type="GO" id="GO:0051082">
    <property type="term" value="F:unfolded protein binding"/>
    <property type="evidence" value="ECO:0007669"/>
    <property type="project" value="UniProtKB-UniRule"/>
</dbReference>
<dbReference type="GO" id="GO:0006260">
    <property type="term" value="P:DNA replication"/>
    <property type="evidence" value="ECO:0007669"/>
    <property type="project" value="UniProtKB-KW"/>
</dbReference>
<evidence type="ECO:0000313" key="18">
    <source>
        <dbReference type="Proteomes" id="UP000230781"/>
    </source>
</evidence>
<dbReference type="RefSeq" id="WP_100026186.1">
    <property type="nucleotide sequence ID" value="NZ_CP024704.1"/>
</dbReference>
<feature type="binding site" evidence="13">
    <location>
        <position position="220"/>
    </location>
    <ligand>
        <name>Zn(2+)</name>
        <dbReference type="ChEBI" id="CHEBI:29105"/>
        <label>1</label>
    </ligand>
</feature>
<keyword evidence="10 13" id="KW-0143">Chaperone</keyword>